<dbReference type="RefSeq" id="XP_020431623.1">
    <property type="nucleotide sequence ID" value="XM_020578388.1"/>
</dbReference>
<keyword evidence="5" id="KW-1185">Reference proteome</keyword>
<dbReference type="GeneID" id="31363034"/>
<feature type="region of interest" description="Disordered" evidence="2">
    <location>
        <begin position="56"/>
        <end position="124"/>
    </location>
</feature>
<feature type="compositionally biased region" description="Polar residues" evidence="2">
    <location>
        <begin position="97"/>
        <end position="107"/>
    </location>
</feature>
<evidence type="ECO:0000313" key="4">
    <source>
        <dbReference type="EMBL" id="EFA79502.1"/>
    </source>
</evidence>
<accession>D3BGA2</accession>
<feature type="compositionally biased region" description="Low complexity" evidence="2">
    <location>
        <begin position="281"/>
        <end position="298"/>
    </location>
</feature>
<dbReference type="PANTHER" id="PTHR16052">
    <property type="entry name" value="TBCC DOMAIN-CONTAINING PROTEIN 1"/>
    <property type="match status" value="1"/>
</dbReference>
<comment type="similarity">
    <text evidence="1">Belongs to the TBCC family.</text>
</comment>
<proteinExistence type="inferred from homology"/>
<evidence type="ECO:0000256" key="2">
    <source>
        <dbReference type="SAM" id="MobiDB-lite"/>
    </source>
</evidence>
<comment type="caution">
    <text evidence="4">The sequence shown here is derived from an EMBL/GenBank/DDBJ whole genome shotgun (WGS) entry which is preliminary data.</text>
</comment>
<dbReference type="InterPro" id="IPR012945">
    <property type="entry name" value="Tubulin-bd_cofactor_C_dom"/>
</dbReference>
<feature type="compositionally biased region" description="Low complexity" evidence="2">
    <location>
        <begin position="75"/>
        <end position="91"/>
    </location>
</feature>
<dbReference type="Gene3D" id="2.160.20.70">
    <property type="match status" value="1"/>
</dbReference>
<dbReference type="OMA" id="ICTISNC"/>
<sequence>MCRIEYKIYQRETKDRIDLLQFNIQCLYLAGNYIKTILRTENDFYLNDDSSNCNSSFSSSSNSSSSNSRLDSPRNTRNTSNNNNNNNNNSNGGLSPKLQSVNGTATPSNSLNNNNNHNNSSDSNNIVQPIKLMINNCRKSNIYILVSIAITTISSCHDCTIVLGPCCDYIEMSDCSSLTIIALTKGIRIKYVIHQYNTTTTTTNKTYITNNIKRSSTNINVNICTNQKPIISSDCSDIRLAPYNTHYPTLEAQIHQSKIQTNLSSNLWDSPLIFKTPGIPTDSTIDSTSTTTTTTTSSNQHQSNNLDTTSELLKNLNITDNNGNNSNNTSSIYSIIEPDDFYPFSVPFLMKGKTKSNPCELPPKYTKSLASKTNSIQSLHKMIQQSTSDQKIRGHIMHLVESKFQDWLIETDNVRQINDLINMKK</sequence>
<feature type="compositionally biased region" description="Low complexity" evidence="2">
    <location>
        <begin position="56"/>
        <end position="68"/>
    </location>
</feature>
<dbReference type="EMBL" id="ADBJ01000034">
    <property type="protein sequence ID" value="EFA79502.1"/>
    <property type="molecule type" value="Genomic_DNA"/>
</dbReference>
<organism evidence="4 5">
    <name type="scientific">Heterostelium pallidum (strain ATCC 26659 / Pp 5 / PN500)</name>
    <name type="common">Cellular slime mold</name>
    <name type="synonym">Polysphondylium pallidum</name>
    <dbReference type="NCBI Taxonomy" id="670386"/>
    <lineage>
        <taxon>Eukaryota</taxon>
        <taxon>Amoebozoa</taxon>
        <taxon>Evosea</taxon>
        <taxon>Eumycetozoa</taxon>
        <taxon>Dictyostelia</taxon>
        <taxon>Acytosteliales</taxon>
        <taxon>Acytosteliaceae</taxon>
        <taxon>Heterostelium</taxon>
    </lineage>
</organism>
<feature type="compositionally biased region" description="Low complexity" evidence="2">
    <location>
        <begin position="108"/>
        <end position="124"/>
    </location>
</feature>
<dbReference type="InterPro" id="IPR017901">
    <property type="entry name" value="C-CAP_CF_C-like"/>
</dbReference>
<dbReference type="STRING" id="670386.D3BGA2"/>
<protein>
    <submittedName>
        <fullName evidence="4">Tubulin binding cofactor C domain-containing protein</fullName>
    </submittedName>
</protein>
<dbReference type="InterPro" id="IPR016098">
    <property type="entry name" value="CAP/MinC_C"/>
</dbReference>
<feature type="region of interest" description="Disordered" evidence="2">
    <location>
        <begin position="280"/>
        <end position="305"/>
    </location>
</feature>
<dbReference type="AlphaFoldDB" id="D3BGA2"/>
<name>D3BGA2_HETP5</name>
<gene>
    <name evidence="4" type="primary">tbccd</name>
    <name evidence="4" type="ORF">PPL_07553</name>
</gene>
<dbReference type="GO" id="GO:0051684">
    <property type="term" value="P:maintenance of Golgi location"/>
    <property type="evidence" value="ECO:0007669"/>
    <property type="project" value="TreeGrafter"/>
</dbReference>
<dbReference type="InParanoid" id="D3BGA2"/>
<reference evidence="4 5" key="1">
    <citation type="journal article" date="2011" name="Genome Res.">
        <title>Phylogeny-wide analysis of social amoeba genomes highlights ancient origins for complex intercellular communication.</title>
        <authorList>
            <person name="Heidel A.J."/>
            <person name="Lawal H.M."/>
            <person name="Felder M."/>
            <person name="Schilde C."/>
            <person name="Helps N.R."/>
            <person name="Tunggal B."/>
            <person name="Rivero F."/>
            <person name="John U."/>
            <person name="Schleicher M."/>
            <person name="Eichinger L."/>
            <person name="Platzer M."/>
            <person name="Noegel A.A."/>
            <person name="Schaap P."/>
            <person name="Gloeckner G."/>
        </authorList>
    </citation>
    <scope>NUCLEOTIDE SEQUENCE [LARGE SCALE GENOMIC DNA]</scope>
    <source>
        <strain evidence="5">ATCC 26659 / Pp 5 / PN500</strain>
    </source>
</reference>
<dbReference type="Pfam" id="PF07986">
    <property type="entry name" value="TBCC"/>
    <property type="match status" value="2"/>
</dbReference>
<evidence type="ECO:0000256" key="1">
    <source>
        <dbReference type="ARBA" id="ARBA00008848"/>
    </source>
</evidence>
<evidence type="ECO:0000313" key="5">
    <source>
        <dbReference type="Proteomes" id="UP000001396"/>
    </source>
</evidence>
<dbReference type="PROSITE" id="PS51329">
    <property type="entry name" value="C_CAP_COFACTOR_C"/>
    <property type="match status" value="1"/>
</dbReference>
<dbReference type="InterPro" id="IPR039589">
    <property type="entry name" value="TBCC1"/>
</dbReference>
<dbReference type="PANTHER" id="PTHR16052:SF0">
    <property type="entry name" value="TBCC DOMAIN-CONTAINING PROTEIN 1"/>
    <property type="match status" value="1"/>
</dbReference>
<feature type="domain" description="C-CAP/cofactor C-like" evidence="3">
    <location>
        <begin position="107"/>
        <end position="263"/>
    </location>
</feature>
<evidence type="ECO:0000259" key="3">
    <source>
        <dbReference type="PROSITE" id="PS51329"/>
    </source>
</evidence>
<dbReference type="Proteomes" id="UP000001396">
    <property type="component" value="Unassembled WGS sequence"/>
</dbReference>